<dbReference type="Proteomes" id="UP000054383">
    <property type="component" value="Unassembled WGS sequence"/>
</dbReference>
<dbReference type="AlphaFoldDB" id="A0A0U1LKK9"/>
<organism evidence="2 3">
    <name type="scientific">Talaromyces islandicus</name>
    <name type="common">Penicillium islandicum</name>
    <dbReference type="NCBI Taxonomy" id="28573"/>
    <lineage>
        <taxon>Eukaryota</taxon>
        <taxon>Fungi</taxon>
        <taxon>Dikarya</taxon>
        <taxon>Ascomycota</taxon>
        <taxon>Pezizomycotina</taxon>
        <taxon>Eurotiomycetes</taxon>
        <taxon>Eurotiomycetidae</taxon>
        <taxon>Eurotiales</taxon>
        <taxon>Trichocomaceae</taxon>
        <taxon>Talaromyces</taxon>
        <taxon>Talaromyces sect. Islandici</taxon>
    </lineage>
</organism>
<keyword evidence="3" id="KW-1185">Reference proteome</keyword>
<keyword evidence="1" id="KW-0732">Signal</keyword>
<reference evidence="2 3" key="1">
    <citation type="submission" date="2015-04" db="EMBL/GenBank/DDBJ databases">
        <authorList>
            <person name="Syromyatnikov M.Y."/>
            <person name="Popov V.N."/>
        </authorList>
    </citation>
    <scope>NUCLEOTIDE SEQUENCE [LARGE SCALE GENOMIC DNA]</scope>
    <source>
        <strain evidence="2">WF-38-12</strain>
    </source>
</reference>
<evidence type="ECO:0000256" key="1">
    <source>
        <dbReference type="SAM" id="SignalP"/>
    </source>
</evidence>
<gene>
    <name evidence="2" type="ORF">PISL3812_00216</name>
</gene>
<accession>A0A0U1LKK9</accession>
<protein>
    <submittedName>
        <fullName evidence="2">Uncharacterized protein</fullName>
    </submittedName>
</protein>
<name>A0A0U1LKK9_TALIS</name>
<evidence type="ECO:0000313" key="3">
    <source>
        <dbReference type="Proteomes" id="UP000054383"/>
    </source>
</evidence>
<sequence length="268" mass="26086">MKFTYALALALAGAAVALPANPPNSGQIVSDLGPEVQHTVTVIGTDSKQLLVQLSPEVTALVAGLGLEGAAAPLGSVVKTAANVGDLLKDVSPQAKDLLVATGEDGSALLIQLASPVASAVGSLLPSLAVPVGEVVTSLGDHTKRAEGTGQLLTDAGKHIDGALTIAGPEATTLLLQLSPELTALVSGLGLPPVGTLAGSVVASASSVGALVTDLGPKLDGTLVVVEHGTQFLLVSLSPAVAGLLSGIGLPVLGVSVGAIVDTAAANI</sequence>
<feature type="signal peptide" evidence="1">
    <location>
        <begin position="1"/>
        <end position="17"/>
    </location>
</feature>
<proteinExistence type="predicted"/>
<dbReference type="OrthoDB" id="3798541at2759"/>
<evidence type="ECO:0000313" key="2">
    <source>
        <dbReference type="EMBL" id="CRG82870.1"/>
    </source>
</evidence>
<feature type="chain" id="PRO_5006711034" evidence="1">
    <location>
        <begin position="18"/>
        <end position="268"/>
    </location>
</feature>
<dbReference type="OMA" id="GPEVQHT"/>
<dbReference type="EMBL" id="CVMT01000001">
    <property type="protein sequence ID" value="CRG82870.1"/>
    <property type="molecule type" value="Genomic_DNA"/>
</dbReference>